<reference evidence="1" key="1">
    <citation type="submission" date="2014-09" db="EMBL/GenBank/DDBJ databases">
        <authorList>
            <person name="Magalhaes I.L.F."/>
            <person name="Oliveira U."/>
            <person name="Santos F.R."/>
            <person name="Vidigal T.H.D.A."/>
            <person name="Brescovit A.D."/>
            <person name="Santos A.J."/>
        </authorList>
    </citation>
    <scope>NUCLEOTIDE SEQUENCE</scope>
    <source>
        <tissue evidence="1">Shoot tissue taken approximately 20 cm above the soil surface</tissue>
    </source>
</reference>
<organism evidence="1">
    <name type="scientific">Arundo donax</name>
    <name type="common">Giant reed</name>
    <name type="synonym">Donax arundinaceus</name>
    <dbReference type="NCBI Taxonomy" id="35708"/>
    <lineage>
        <taxon>Eukaryota</taxon>
        <taxon>Viridiplantae</taxon>
        <taxon>Streptophyta</taxon>
        <taxon>Embryophyta</taxon>
        <taxon>Tracheophyta</taxon>
        <taxon>Spermatophyta</taxon>
        <taxon>Magnoliopsida</taxon>
        <taxon>Liliopsida</taxon>
        <taxon>Poales</taxon>
        <taxon>Poaceae</taxon>
        <taxon>PACMAD clade</taxon>
        <taxon>Arundinoideae</taxon>
        <taxon>Arundineae</taxon>
        <taxon>Arundo</taxon>
    </lineage>
</organism>
<sequence>MIYNLRRHPSIGPSFSCHSTPLILETS</sequence>
<protein>
    <submittedName>
        <fullName evidence="1">Uncharacterized protein</fullName>
    </submittedName>
</protein>
<reference evidence="1" key="2">
    <citation type="journal article" date="2015" name="Data Brief">
        <title>Shoot transcriptome of the giant reed, Arundo donax.</title>
        <authorList>
            <person name="Barrero R.A."/>
            <person name="Guerrero F.D."/>
            <person name="Moolhuijzen P."/>
            <person name="Goolsby J.A."/>
            <person name="Tidwell J."/>
            <person name="Bellgard S.E."/>
            <person name="Bellgard M.I."/>
        </authorList>
    </citation>
    <scope>NUCLEOTIDE SEQUENCE</scope>
    <source>
        <tissue evidence="1">Shoot tissue taken approximately 20 cm above the soil surface</tissue>
    </source>
</reference>
<dbReference type="EMBL" id="GBRH01201250">
    <property type="protein sequence ID" value="JAD96645.1"/>
    <property type="molecule type" value="Transcribed_RNA"/>
</dbReference>
<evidence type="ECO:0000313" key="1">
    <source>
        <dbReference type="EMBL" id="JAD96645.1"/>
    </source>
</evidence>
<dbReference type="AlphaFoldDB" id="A0A0A9EFP0"/>
<name>A0A0A9EFP0_ARUDO</name>
<proteinExistence type="predicted"/>
<accession>A0A0A9EFP0</accession>